<protein>
    <submittedName>
        <fullName evidence="3">GPI ethanolamine phosphate transferase 3</fullName>
    </submittedName>
</protein>
<dbReference type="GO" id="GO:0005789">
    <property type="term" value="C:endoplasmic reticulum membrane"/>
    <property type="evidence" value="ECO:0007669"/>
    <property type="project" value="TreeGrafter"/>
</dbReference>
<feature type="compositionally biased region" description="Low complexity" evidence="1">
    <location>
        <begin position="181"/>
        <end position="197"/>
    </location>
</feature>
<keyword evidence="2" id="KW-0812">Transmembrane</keyword>
<feature type="transmembrane region" description="Helical" evidence="2">
    <location>
        <begin position="1497"/>
        <end position="1518"/>
    </location>
</feature>
<feature type="transmembrane region" description="Helical" evidence="2">
    <location>
        <begin position="1346"/>
        <end position="1370"/>
    </location>
</feature>
<feature type="transmembrane region" description="Helical" evidence="2">
    <location>
        <begin position="1555"/>
        <end position="1572"/>
    </location>
</feature>
<keyword evidence="2" id="KW-0472">Membrane</keyword>
<dbReference type="GO" id="GO:0006506">
    <property type="term" value="P:GPI anchor biosynthetic process"/>
    <property type="evidence" value="ECO:0007669"/>
    <property type="project" value="InterPro"/>
</dbReference>
<feature type="compositionally biased region" description="Basic and acidic residues" evidence="1">
    <location>
        <begin position="1391"/>
        <end position="1406"/>
    </location>
</feature>
<dbReference type="PANTHER" id="PTHR23071">
    <property type="entry name" value="PHOSPHATIDYLINOSITOL GLYCAN"/>
    <property type="match status" value="1"/>
</dbReference>
<keyword evidence="2" id="KW-1133">Transmembrane helix</keyword>
<feature type="region of interest" description="Disordered" evidence="1">
    <location>
        <begin position="181"/>
        <end position="207"/>
    </location>
</feature>
<feature type="transmembrane region" description="Helical" evidence="2">
    <location>
        <begin position="995"/>
        <end position="1015"/>
    </location>
</feature>
<evidence type="ECO:0000256" key="1">
    <source>
        <dbReference type="SAM" id="MobiDB-lite"/>
    </source>
</evidence>
<feature type="region of interest" description="Disordered" evidence="1">
    <location>
        <begin position="1583"/>
        <end position="1609"/>
    </location>
</feature>
<feature type="region of interest" description="Disordered" evidence="1">
    <location>
        <begin position="857"/>
        <end position="915"/>
    </location>
</feature>
<dbReference type="Gene3D" id="3.40.720.10">
    <property type="entry name" value="Alkaline Phosphatase, subunit A"/>
    <property type="match status" value="1"/>
</dbReference>
<accession>A0A0F7UGA9</accession>
<feature type="transmembrane region" description="Helical" evidence="2">
    <location>
        <begin position="1639"/>
        <end position="1663"/>
    </location>
</feature>
<feature type="transmembrane region" description="Helical" evidence="2">
    <location>
        <begin position="831"/>
        <end position="849"/>
    </location>
</feature>
<organism evidence="3">
    <name type="scientific">Neospora caninum (strain Liverpool)</name>
    <dbReference type="NCBI Taxonomy" id="572307"/>
    <lineage>
        <taxon>Eukaryota</taxon>
        <taxon>Sar</taxon>
        <taxon>Alveolata</taxon>
        <taxon>Apicomplexa</taxon>
        <taxon>Conoidasida</taxon>
        <taxon>Coccidia</taxon>
        <taxon>Eucoccidiorida</taxon>
        <taxon>Eimeriorina</taxon>
        <taxon>Sarcocystidae</taxon>
        <taxon>Neospora</taxon>
    </lineage>
</organism>
<proteinExistence type="predicted"/>
<gene>
    <name evidence="3" type="ORF">BN1204_047790</name>
</gene>
<feature type="compositionally biased region" description="Low complexity" evidence="1">
    <location>
        <begin position="87"/>
        <end position="106"/>
    </location>
</feature>
<feature type="transmembrane region" description="Helical" evidence="2">
    <location>
        <begin position="1683"/>
        <end position="1704"/>
    </location>
</feature>
<feature type="compositionally biased region" description="Basic and acidic residues" evidence="1">
    <location>
        <begin position="71"/>
        <end position="83"/>
    </location>
</feature>
<feature type="transmembrane region" description="Helical" evidence="2">
    <location>
        <begin position="1252"/>
        <end position="1274"/>
    </location>
</feature>
<feature type="compositionally biased region" description="Low complexity" evidence="1">
    <location>
        <begin position="859"/>
        <end position="877"/>
    </location>
</feature>
<feature type="compositionally biased region" description="Acidic residues" evidence="1">
    <location>
        <begin position="230"/>
        <end position="240"/>
    </location>
</feature>
<feature type="compositionally biased region" description="Basic and acidic residues" evidence="1">
    <location>
        <begin position="1051"/>
        <end position="1085"/>
    </location>
</feature>
<dbReference type="SUPFAM" id="SSF53649">
    <property type="entry name" value="Alkaline phosphatase-like"/>
    <property type="match status" value="1"/>
</dbReference>
<keyword evidence="3" id="KW-0808">Transferase</keyword>
<dbReference type="InterPro" id="IPR039524">
    <property type="entry name" value="PIGO/GPI13"/>
</dbReference>
<evidence type="ECO:0000313" key="3">
    <source>
        <dbReference type="EMBL" id="CEL69054.1"/>
    </source>
</evidence>
<feature type="region of interest" description="Disordered" evidence="1">
    <location>
        <begin position="226"/>
        <end position="250"/>
    </location>
</feature>
<reference evidence="3" key="1">
    <citation type="journal article" date="2015" name="PLoS ONE">
        <title>Comprehensive Evaluation of Toxoplasma gondii VEG and Neospora caninum LIV Genomes with Tachyzoite Stage Transcriptome and Proteome Defines Novel Transcript Features.</title>
        <authorList>
            <person name="Ramaprasad A."/>
            <person name="Mourier T."/>
            <person name="Naeem R."/>
            <person name="Malas T.B."/>
            <person name="Moussa E."/>
            <person name="Panigrahi A."/>
            <person name="Vermont S.J."/>
            <person name="Otto T.D."/>
            <person name="Wastling J."/>
            <person name="Pain A."/>
        </authorList>
    </citation>
    <scope>NUCLEOTIDE SEQUENCE</scope>
    <source>
        <strain evidence="3">Liverpool</strain>
    </source>
</reference>
<feature type="region of interest" description="Disordered" evidence="1">
    <location>
        <begin position="1032"/>
        <end position="1090"/>
    </location>
</feature>
<evidence type="ECO:0000256" key="2">
    <source>
        <dbReference type="SAM" id="Phobius"/>
    </source>
</evidence>
<feature type="region of interest" description="Disordered" evidence="1">
    <location>
        <begin position="71"/>
        <end position="106"/>
    </location>
</feature>
<dbReference type="GO" id="GO:0051377">
    <property type="term" value="F:mannose-ethanolamine phosphotransferase activity"/>
    <property type="evidence" value="ECO:0007669"/>
    <property type="project" value="TreeGrafter"/>
</dbReference>
<dbReference type="PANTHER" id="PTHR23071:SF1">
    <property type="entry name" value="GPI ETHANOLAMINE PHOSPHATE TRANSFERASE 3"/>
    <property type="match status" value="1"/>
</dbReference>
<sequence>MAKARRDCCGPLTWEPLGLLFGIGLLLVAATFFFLKGFFLSRIELGVFSSSELPFPPLFLHLHPYDDALRAGDRDARPPRRDEETADASPSCPLSPSPACSNAPPRAASSATSAHSWVSVYPYEQLLLLLVDALRFDFAWWEPGKRPAALPPNLLSPRFSLTPPHGGAPAGAAAASTAASTAPSVASAPPASPGSSTDVACSPKKPAWTQPRDLRFFSQFFGDAKKNGEDEGTGDSETGEDAPPHHNHMPSLHFLLAHDRHLVAESPFSSRLFVFEADAPTATTQRLKALGSGTLPTFFEVRESFASSRMTEDSLLLQLRNSGRASVALGDDTWESLFGHLLTATHCSPSFDIHDIHTVDDGVLRSLGQFLPTAREAECDFEADRCEGKAEGSASSCSATAGSPLSSPSTWGFVAGHFLGVDHVGHKADIRSPLMGAKLRQMDRAVLNVAAHLLEEAGKERASRSANQTRASACASPASAERCRASSEAAPTSVMRTLLMVMGDHGMTDDGAHGGSMSEEVDAALFVFSMLPFSFTSSEVANLASPLPLFPTPLPPYIRHHSGLAFLASASGSSSASASPLYRPRRIRQVDWTSTAALLLGVPIPFSAVGSLIPDIVPSLSSFVPSCAVLSSSGASPSSFDASLAFRCSDLLYVAQLQHIVAWHQRRSIDAYARMAKCTAVVDHHTVRQSWERVSGLLQRLQSLLARLPLAFKRRLTMQTDRFDADEGEGRAGNGKQVTEEPRPSGQRRANATDKPDRLSSSQAASPSASSPSASSPSPSSPSSSSSFSGDSLVAEIFSGASDYAVACAEFSRAVFDASKLQFSTTHDSSIFAGVLLGLATVLVLRSLLRLHENREPTAQHAGSGAQAASGPTTGASVSRVHSEQLTNEARREDPTGRQQATLTTKRRGGREAATCEEAREMLPSANAPEPSDGGFETPSPVPWPALRQARYRRAVYCSLFCWWRSVTNFYGTFVVGSLLTAFLFSDCFSMREHAAVRFLLSLAVAAVGLSLFLASRVADACLAIDARVRRGGKSGQDEPNGTGSLWGRARKGDADEPARERRLDQAAARRESLRGEKVEPDPSRRQRQHLRANMLKVPLLLALLRIDGFFDPVEALPGSQPEPVVVDSALLSSFLVFVSLHLLASPLLESSPSSSSSSRRCVSSPTSFRGRVAAATGASKLSSRSSVVQWSMKVQFLALSLYVVSQVLASSSFSALPSPATVSVPSPALAFGSYYFSELPFFLSSPLLSSVLSPVFAVPSFFFFSLCRCLLAWTLTSLTWISQIALGCEEDALRLADSWTRLVRLGQLLFTSKGNIRLLERHVPASTLQPLQALAHQLVLLLPRLIFLLSVLTTGYALATSSVFALPFWSRSGAAAPEASTNSDGNSAAKPERREPRRGLGKDARQPCAGTQRAVAIVVRCMYTLVCGLLPSFMVLLGNAKMFPLFLALAETALLLDLFVAEFRPASLPHDSAEVSHLSLPEAASLSDPPPSVSSSVFVVPDGLLSAAIVLLAFHVFAVTGHRMTFKEIPVEAAFVGLSSFHSVFSLVLTFFHVFFPFLLLPLVLSLLLALRAPAAIAGHAGGDPAEPPADVHSRLLPGTREDQDDSQGEAVLCQLPHGADEMEEGCQERELQDFLRVVSRVSVGIILFAAIRHTGSMIALYNLRRHLMVGFVFAPKFLYDAQGVFTVHILVSLCFLFVGAVVRKCQSQGN</sequence>
<feature type="transmembrane region" description="Helical" evidence="2">
    <location>
        <begin position="12"/>
        <end position="35"/>
    </location>
</feature>
<feature type="transmembrane region" description="Helical" evidence="2">
    <location>
        <begin position="955"/>
        <end position="983"/>
    </location>
</feature>
<feature type="transmembrane region" description="Helical" evidence="2">
    <location>
        <begin position="1415"/>
        <end position="1437"/>
    </location>
</feature>
<name>A0A0F7UGA9_NEOCL</name>
<feature type="compositionally biased region" description="Low complexity" evidence="1">
    <location>
        <begin position="760"/>
        <end position="787"/>
    </location>
</feature>
<dbReference type="EMBL" id="LN714485">
    <property type="protein sequence ID" value="CEL69054.1"/>
    <property type="molecule type" value="Genomic_DNA"/>
</dbReference>
<feature type="region of interest" description="Disordered" evidence="1">
    <location>
        <begin position="1376"/>
        <end position="1406"/>
    </location>
</feature>
<feature type="transmembrane region" description="Helical" evidence="2">
    <location>
        <begin position="1195"/>
        <end position="1217"/>
    </location>
</feature>
<dbReference type="InterPro" id="IPR017850">
    <property type="entry name" value="Alkaline_phosphatase_core_sf"/>
</dbReference>
<feature type="region of interest" description="Disordered" evidence="1">
    <location>
        <begin position="722"/>
        <end position="787"/>
    </location>
</feature>